<evidence type="ECO:0000256" key="5">
    <source>
        <dbReference type="ARBA" id="ARBA00023136"/>
    </source>
</evidence>
<dbReference type="GO" id="GO:0005886">
    <property type="term" value="C:plasma membrane"/>
    <property type="evidence" value="ECO:0007669"/>
    <property type="project" value="UniProtKB-SubCell"/>
</dbReference>
<dbReference type="EMBL" id="FUXK01000030">
    <property type="protein sequence ID" value="SKA13049.1"/>
    <property type="molecule type" value="Genomic_DNA"/>
</dbReference>
<dbReference type="InterPro" id="IPR052027">
    <property type="entry name" value="PspC"/>
</dbReference>
<feature type="domain" description="Phage shock protein PspC N-terminal" evidence="7">
    <location>
        <begin position="5"/>
        <end position="64"/>
    </location>
</feature>
<proteinExistence type="predicted"/>
<dbReference type="STRING" id="28136.SAMN02745202_02169"/>
<dbReference type="RefSeq" id="WP_004381303.1">
    <property type="nucleotide sequence ID" value="NZ_CALIMT010000050.1"/>
</dbReference>
<feature type="transmembrane region" description="Helical" evidence="6">
    <location>
        <begin position="35"/>
        <end position="60"/>
    </location>
</feature>
<gene>
    <name evidence="8" type="ORF">SAMN02745202_02169</name>
</gene>
<evidence type="ECO:0000256" key="3">
    <source>
        <dbReference type="ARBA" id="ARBA00022692"/>
    </source>
</evidence>
<name>A0A1T4RAW0_9BACT</name>
<evidence type="ECO:0000259" key="7">
    <source>
        <dbReference type="Pfam" id="PF04024"/>
    </source>
</evidence>
<sequence length="69" mass="7757">MENRRKLYRTSTDKWLGGVLGGIAAYLDWDPALLRIGYLFLTLCSAAFPGIMAYIILWICMPREDATGS</sequence>
<keyword evidence="4 6" id="KW-1133">Transmembrane helix</keyword>
<keyword evidence="2" id="KW-1003">Cell membrane</keyword>
<comment type="subcellular location">
    <subcellularLocation>
        <location evidence="1">Cell membrane</location>
        <topology evidence="1">Single-pass membrane protein</topology>
    </subcellularLocation>
</comment>
<dbReference type="Pfam" id="PF04024">
    <property type="entry name" value="PspC"/>
    <property type="match status" value="1"/>
</dbReference>
<keyword evidence="5 6" id="KW-0472">Membrane</keyword>
<keyword evidence="3 6" id="KW-0812">Transmembrane</keyword>
<dbReference type="PANTHER" id="PTHR33885:SF3">
    <property type="entry name" value="PHAGE SHOCK PROTEIN C"/>
    <property type="match status" value="1"/>
</dbReference>
<dbReference type="PANTHER" id="PTHR33885">
    <property type="entry name" value="PHAGE SHOCK PROTEIN C"/>
    <property type="match status" value="1"/>
</dbReference>
<dbReference type="Proteomes" id="UP000190065">
    <property type="component" value="Unassembled WGS sequence"/>
</dbReference>
<evidence type="ECO:0000313" key="8">
    <source>
        <dbReference type="EMBL" id="SKA13049.1"/>
    </source>
</evidence>
<evidence type="ECO:0000256" key="6">
    <source>
        <dbReference type="SAM" id="Phobius"/>
    </source>
</evidence>
<evidence type="ECO:0000256" key="4">
    <source>
        <dbReference type="ARBA" id="ARBA00022989"/>
    </source>
</evidence>
<dbReference type="eggNOG" id="COG1983">
    <property type="taxonomic scope" value="Bacteria"/>
</dbReference>
<evidence type="ECO:0000256" key="2">
    <source>
        <dbReference type="ARBA" id="ARBA00022475"/>
    </source>
</evidence>
<evidence type="ECO:0000256" key="1">
    <source>
        <dbReference type="ARBA" id="ARBA00004162"/>
    </source>
</evidence>
<protein>
    <submittedName>
        <fullName evidence="8">Phage shock protein C (PspC) family protein</fullName>
    </submittedName>
</protein>
<organism evidence="8 9">
    <name type="scientific">Segatella oulorum</name>
    <dbReference type="NCBI Taxonomy" id="28136"/>
    <lineage>
        <taxon>Bacteria</taxon>
        <taxon>Pseudomonadati</taxon>
        <taxon>Bacteroidota</taxon>
        <taxon>Bacteroidia</taxon>
        <taxon>Bacteroidales</taxon>
        <taxon>Prevotellaceae</taxon>
        <taxon>Segatella</taxon>
    </lineage>
</organism>
<accession>A0A1T4RAW0</accession>
<dbReference type="AlphaFoldDB" id="A0A1T4RAW0"/>
<reference evidence="8 9" key="1">
    <citation type="submission" date="2017-02" db="EMBL/GenBank/DDBJ databases">
        <authorList>
            <person name="Peterson S.W."/>
        </authorList>
    </citation>
    <scope>NUCLEOTIDE SEQUENCE [LARGE SCALE GENOMIC DNA]</scope>
    <source>
        <strain evidence="8 9">ATCC 43324</strain>
    </source>
</reference>
<evidence type="ECO:0000313" key="9">
    <source>
        <dbReference type="Proteomes" id="UP000190065"/>
    </source>
</evidence>
<dbReference type="GeneID" id="95426761"/>
<dbReference type="InterPro" id="IPR007168">
    <property type="entry name" value="Phageshock_PspC_N"/>
</dbReference>